<feature type="region of interest" description="Disordered" evidence="1">
    <location>
        <begin position="1"/>
        <end position="26"/>
    </location>
</feature>
<keyword evidence="4" id="KW-1185">Reference proteome</keyword>
<protein>
    <recommendedName>
        <fullName evidence="2">Methyltransferase type 11 domain-containing protein</fullName>
    </recommendedName>
</protein>
<evidence type="ECO:0000313" key="3">
    <source>
        <dbReference type="EMBL" id="SEL18889.1"/>
    </source>
</evidence>
<dbReference type="RefSeq" id="WP_052438923.1">
    <property type="nucleotide sequence ID" value="NZ_BBPN01000021.1"/>
</dbReference>
<dbReference type="GO" id="GO:0008757">
    <property type="term" value="F:S-adenosylmethionine-dependent methyltransferase activity"/>
    <property type="evidence" value="ECO:0007669"/>
    <property type="project" value="InterPro"/>
</dbReference>
<proteinExistence type="predicted"/>
<dbReference type="EMBL" id="FOAZ01000006">
    <property type="protein sequence ID" value="SEL18889.1"/>
    <property type="molecule type" value="Genomic_DNA"/>
</dbReference>
<dbReference type="AlphaFoldDB" id="A0A1H7N6F3"/>
<dbReference type="InterPro" id="IPR013216">
    <property type="entry name" value="Methyltransf_11"/>
</dbReference>
<feature type="domain" description="Methyltransferase type 11" evidence="2">
    <location>
        <begin position="126"/>
        <end position="175"/>
    </location>
</feature>
<feature type="compositionally biased region" description="Low complexity" evidence="1">
    <location>
        <begin position="12"/>
        <end position="26"/>
    </location>
</feature>
<dbReference type="STRING" id="235985.SAMN05414137_106224"/>
<gene>
    <name evidence="3" type="ORF">SAMN05414137_106224</name>
</gene>
<reference evidence="4" key="1">
    <citation type="submission" date="2016-10" db="EMBL/GenBank/DDBJ databases">
        <authorList>
            <person name="Varghese N."/>
        </authorList>
    </citation>
    <scope>NUCLEOTIDE SEQUENCE [LARGE SCALE GENOMIC DNA]</scope>
    <source>
        <strain evidence="4">DSM 45096 / BCRC 16803 / CGMCC 4.1857 / CIP 109030 / JCM 12277 / KCTC 19219 / NBRC 100920 / 33214</strain>
    </source>
</reference>
<evidence type="ECO:0000313" key="4">
    <source>
        <dbReference type="Proteomes" id="UP000183015"/>
    </source>
</evidence>
<dbReference type="InterPro" id="IPR029063">
    <property type="entry name" value="SAM-dependent_MTases_sf"/>
</dbReference>
<dbReference type="eggNOG" id="ENOG50329BV">
    <property type="taxonomic scope" value="Bacteria"/>
</dbReference>
<dbReference type="Pfam" id="PF08241">
    <property type="entry name" value="Methyltransf_11"/>
    <property type="match status" value="1"/>
</dbReference>
<dbReference type="Gene3D" id="3.40.50.150">
    <property type="entry name" value="Vaccinia Virus protein VP39"/>
    <property type="match status" value="1"/>
</dbReference>
<dbReference type="Proteomes" id="UP000183015">
    <property type="component" value="Unassembled WGS sequence"/>
</dbReference>
<accession>A0A1H7N6F3</accession>
<sequence>MSVAPDAEEPARGPASAPASASEPAPAAVPVPAPAAVLVPAPVPASVVRLLATAARHGVRAPAYRRLHAGYRVRRLARLLDLSSRQVVAVGRDTWRADAFRAAGARCLVVEPAAAVGAQPPSGGGERVVADGYWLPVKDAAADLAYCDAAFPRAPDAVGILDELARITRVGGLVCLSLTGARRPVVRLLRHRTDLTLLTRLAAAPLPRRRAELVLRRTA</sequence>
<name>A0A1H7N6F3_STRJI</name>
<dbReference type="SUPFAM" id="SSF53335">
    <property type="entry name" value="S-adenosyl-L-methionine-dependent methyltransferases"/>
    <property type="match status" value="1"/>
</dbReference>
<evidence type="ECO:0000256" key="1">
    <source>
        <dbReference type="SAM" id="MobiDB-lite"/>
    </source>
</evidence>
<evidence type="ECO:0000259" key="2">
    <source>
        <dbReference type="Pfam" id="PF08241"/>
    </source>
</evidence>
<organism evidence="3 4">
    <name type="scientific">Streptacidiphilus jiangxiensis</name>
    <dbReference type="NCBI Taxonomy" id="235985"/>
    <lineage>
        <taxon>Bacteria</taxon>
        <taxon>Bacillati</taxon>
        <taxon>Actinomycetota</taxon>
        <taxon>Actinomycetes</taxon>
        <taxon>Kitasatosporales</taxon>
        <taxon>Streptomycetaceae</taxon>
        <taxon>Streptacidiphilus</taxon>
    </lineage>
</organism>